<accession>A0A6L2NI69</accession>
<evidence type="ECO:0000313" key="1">
    <source>
        <dbReference type="EMBL" id="GEU85740.1"/>
    </source>
</evidence>
<proteinExistence type="predicted"/>
<gene>
    <name evidence="1" type="ORF">Tci_057718</name>
</gene>
<name>A0A6L2NI69_TANCI</name>
<protein>
    <submittedName>
        <fullName evidence="1">Uncharacterized protein</fullName>
    </submittedName>
</protein>
<dbReference type="AlphaFoldDB" id="A0A6L2NI69"/>
<dbReference type="EMBL" id="BKCJ010009171">
    <property type="protein sequence ID" value="GEU85740.1"/>
    <property type="molecule type" value="Genomic_DNA"/>
</dbReference>
<reference evidence="1" key="1">
    <citation type="journal article" date="2019" name="Sci. Rep.">
        <title>Draft genome of Tanacetum cinerariifolium, the natural source of mosquito coil.</title>
        <authorList>
            <person name="Yamashiro T."/>
            <person name="Shiraishi A."/>
            <person name="Satake H."/>
            <person name="Nakayama K."/>
        </authorList>
    </citation>
    <scope>NUCLEOTIDE SEQUENCE</scope>
</reference>
<comment type="caution">
    <text evidence="1">The sequence shown here is derived from an EMBL/GenBank/DDBJ whole genome shotgun (WGS) entry which is preliminary data.</text>
</comment>
<organism evidence="1">
    <name type="scientific">Tanacetum cinerariifolium</name>
    <name type="common">Dalmatian daisy</name>
    <name type="synonym">Chrysanthemum cinerariifolium</name>
    <dbReference type="NCBI Taxonomy" id="118510"/>
    <lineage>
        <taxon>Eukaryota</taxon>
        <taxon>Viridiplantae</taxon>
        <taxon>Streptophyta</taxon>
        <taxon>Embryophyta</taxon>
        <taxon>Tracheophyta</taxon>
        <taxon>Spermatophyta</taxon>
        <taxon>Magnoliopsida</taxon>
        <taxon>eudicotyledons</taxon>
        <taxon>Gunneridae</taxon>
        <taxon>Pentapetalae</taxon>
        <taxon>asterids</taxon>
        <taxon>campanulids</taxon>
        <taxon>Asterales</taxon>
        <taxon>Asteraceae</taxon>
        <taxon>Asteroideae</taxon>
        <taxon>Anthemideae</taxon>
        <taxon>Anthemidinae</taxon>
        <taxon>Tanacetum</taxon>
    </lineage>
</organism>
<sequence>MKIREKDYKGKYKSLKAELAILTKKIDVMFKNKSEKGLVAESFDWDEESLSSEDEGVTKIKAFMAIAKDEPAIGKADARFGVEPISTLKDVIPPAALVQTCTISNKTNLVTKMDPSVKVIKKKAQTKSPIVLEPSIDKKSDSSTKQLLLTLMKEVKGLKDQIKPLSDNSSSVLQTRSYKSIKDKQKIRFGPCKHYGFKNHLLEDCYNQP</sequence>